<accession>A0A7C8R5C5</accession>
<name>A0A7C8R5C5_ORBOL</name>
<dbReference type="Proteomes" id="UP000474640">
    <property type="component" value="Unassembled WGS sequence"/>
</dbReference>
<comment type="caution">
    <text evidence="1">The sequence shown here is derived from an EMBL/GenBank/DDBJ whole genome shotgun (WGS) entry which is preliminary data.</text>
</comment>
<evidence type="ECO:0000313" key="2">
    <source>
        <dbReference type="Proteomes" id="UP000474640"/>
    </source>
</evidence>
<proteinExistence type="predicted"/>
<dbReference type="AlphaFoldDB" id="A0A7C8R5C5"/>
<reference evidence="1 2" key="1">
    <citation type="submission" date="2020-01" db="EMBL/GenBank/DDBJ databases">
        <authorList>
            <person name="Palmer J.M."/>
        </authorList>
    </citation>
    <scope>NUCLEOTIDE SEQUENCE [LARGE SCALE GENOMIC DNA]</scope>
    <source>
        <strain evidence="1 2">TWF970</strain>
    </source>
</reference>
<gene>
    <name evidence="1" type="ORF">TWF970_009343</name>
</gene>
<organism evidence="1 2">
    <name type="scientific">Orbilia oligospora</name>
    <name type="common">Nematode-trapping fungus</name>
    <name type="synonym">Arthrobotrys oligospora</name>
    <dbReference type="NCBI Taxonomy" id="2813651"/>
    <lineage>
        <taxon>Eukaryota</taxon>
        <taxon>Fungi</taxon>
        <taxon>Dikarya</taxon>
        <taxon>Ascomycota</taxon>
        <taxon>Pezizomycotina</taxon>
        <taxon>Orbiliomycetes</taxon>
        <taxon>Orbiliales</taxon>
        <taxon>Orbiliaceae</taxon>
        <taxon>Orbilia</taxon>
    </lineage>
</organism>
<dbReference type="EMBL" id="JAABOJ010000057">
    <property type="protein sequence ID" value="KAF3273181.1"/>
    <property type="molecule type" value="Genomic_DNA"/>
</dbReference>
<protein>
    <submittedName>
        <fullName evidence="1">Uncharacterized protein</fullName>
    </submittedName>
</protein>
<sequence length="97" mass="10468">MEIGRRRSGTLEQADQDEEQPFYYAAKQQQQLSSVASALGLSVPATGLPEARGIKAADGMSFRTDKFRIAQAIRTHCIGKDPVAAYALVLTGRLGQS</sequence>
<dbReference type="OrthoDB" id="10605246at2759"/>
<evidence type="ECO:0000313" key="1">
    <source>
        <dbReference type="EMBL" id="KAF3273181.1"/>
    </source>
</evidence>